<protein>
    <submittedName>
        <fullName evidence="2">Serine-rich repeat glycoprotein adhesin SasA</fullName>
    </submittedName>
</protein>
<feature type="compositionally biased region" description="Polar residues" evidence="1">
    <location>
        <begin position="27"/>
        <end position="38"/>
    </location>
</feature>
<dbReference type="AlphaFoldDB" id="A0A317YLS9"/>
<feature type="compositionally biased region" description="Low complexity" evidence="1">
    <location>
        <begin position="1"/>
        <end position="26"/>
    </location>
</feature>
<proteinExistence type="predicted"/>
<dbReference type="EMBL" id="QEIT01000440">
    <property type="protein sequence ID" value="PWZ69381.1"/>
    <property type="molecule type" value="Genomic_DNA"/>
</dbReference>
<feature type="non-terminal residue" evidence="2">
    <location>
        <position position="1"/>
    </location>
</feature>
<dbReference type="Pfam" id="PF18483">
    <property type="entry name" value="Lectin_L-type_dom"/>
    <property type="match status" value="1"/>
</dbReference>
<feature type="non-terminal residue" evidence="2">
    <location>
        <position position="165"/>
    </location>
</feature>
<dbReference type="SUPFAM" id="SSF49899">
    <property type="entry name" value="Concanavalin A-like lectins/glucanases"/>
    <property type="match status" value="1"/>
</dbReference>
<dbReference type="Proteomes" id="UP000246800">
    <property type="component" value="Unassembled WGS sequence"/>
</dbReference>
<evidence type="ECO:0000256" key="1">
    <source>
        <dbReference type="SAM" id="MobiDB-lite"/>
    </source>
</evidence>
<reference evidence="2 3" key="1">
    <citation type="journal article" date="2018" name="Vet. Microbiol.">
        <title>Clonal diversity and geographic distribution of methicillin-resistant Staphylococcus pseudintermedius from Australian animals: Discovery of novel sequence types.</title>
        <authorList>
            <person name="Worthing K.A."/>
            <person name="Abraham S."/>
            <person name="Coombs G.W."/>
            <person name="Pang S."/>
            <person name="Saputra S."/>
            <person name="Jordan D."/>
            <person name="Trott D.J."/>
            <person name="Norris J.M."/>
        </authorList>
    </citation>
    <scope>NUCLEOTIDE SEQUENCE [LARGE SCALE GENOMIC DNA]</scope>
    <source>
        <strain evidence="2 3">ST525 1</strain>
    </source>
</reference>
<feature type="region of interest" description="Disordered" evidence="1">
    <location>
        <begin position="1"/>
        <end position="38"/>
    </location>
</feature>
<dbReference type="Gene3D" id="2.60.120.200">
    <property type="match status" value="1"/>
</dbReference>
<gene>
    <name evidence="2" type="ORF">DD902_14415</name>
</gene>
<evidence type="ECO:0000313" key="2">
    <source>
        <dbReference type="EMBL" id="PWZ69381.1"/>
    </source>
</evidence>
<accession>A0A317YLS9</accession>
<evidence type="ECO:0000313" key="3">
    <source>
        <dbReference type="Proteomes" id="UP000246800"/>
    </source>
</evidence>
<organism evidence="2 3">
    <name type="scientific">Staphylococcus pseudintermedius</name>
    <dbReference type="NCBI Taxonomy" id="283734"/>
    <lineage>
        <taxon>Bacteria</taxon>
        <taxon>Bacillati</taxon>
        <taxon>Bacillota</taxon>
        <taxon>Bacilli</taxon>
        <taxon>Bacillales</taxon>
        <taxon>Staphylococcaceae</taxon>
        <taxon>Staphylococcus</taxon>
        <taxon>Staphylococcus intermedius group</taxon>
    </lineage>
</organism>
<comment type="caution">
    <text evidence="2">The sequence shown here is derived from an EMBL/GenBank/DDBJ whole genome shotgun (WGS) entry which is preliminary data.</text>
</comment>
<name>A0A317YLS9_STAPS</name>
<dbReference type="InterPro" id="IPR013320">
    <property type="entry name" value="ConA-like_dom_sf"/>
</dbReference>
<sequence>QQTNTSTNQSTASNTSSQSTTPASANLHQTSPTSTSTAPIKLRTFSRLAMSTFASAATTSAVTANTITVNKDNLKQYMTTSGNATYDQITGIVTLTQDAYSQKGAITLGTRIDSNKSFHFSGKVNLGNKYEGNGNGGDGIGFAFSPGVLGETGLNGAAVGIGGLS</sequence>